<dbReference type="GO" id="GO:0032979">
    <property type="term" value="P:protein insertion into mitochondrial inner membrane from matrix"/>
    <property type="evidence" value="ECO:0007669"/>
    <property type="project" value="TreeGrafter"/>
</dbReference>
<dbReference type="EnsemblPlants" id="AET1Gv20477900.13">
    <property type="protein sequence ID" value="AET1Gv20477900.13"/>
    <property type="gene ID" value="AET1Gv20477900"/>
</dbReference>
<reference evidence="9" key="5">
    <citation type="journal article" date="2021" name="G3 (Bethesda)">
        <title>Aegilops tauschii genome assembly Aet v5.0 features greater sequence contiguity and improved annotation.</title>
        <authorList>
            <person name="Wang L."/>
            <person name="Zhu T."/>
            <person name="Rodriguez J.C."/>
            <person name="Deal K.R."/>
            <person name="Dubcovsky J."/>
            <person name="McGuire P.E."/>
            <person name="Lux T."/>
            <person name="Spannagl M."/>
            <person name="Mayer K.F.X."/>
            <person name="Baldrich P."/>
            <person name="Meyers B.C."/>
            <person name="Huo N."/>
            <person name="Gu Y.Q."/>
            <person name="Zhou H."/>
            <person name="Devos K.M."/>
            <person name="Bennetzen J.L."/>
            <person name="Unver T."/>
            <person name="Budak H."/>
            <person name="Gulick P.J."/>
            <person name="Galiba G."/>
            <person name="Kalapos B."/>
            <person name="Nelson D.R."/>
            <person name="Li P."/>
            <person name="You F.M."/>
            <person name="Luo M.C."/>
            <person name="Dvorak J."/>
        </authorList>
    </citation>
    <scope>NUCLEOTIDE SEQUENCE [LARGE SCALE GENOMIC DNA]</scope>
    <source>
        <strain evidence="9">cv. AL8/78</strain>
    </source>
</reference>
<evidence type="ECO:0000256" key="7">
    <source>
        <dbReference type="SAM" id="Phobius"/>
    </source>
</evidence>
<reference evidence="10" key="1">
    <citation type="journal article" date="2014" name="Science">
        <title>Ancient hybridizations among the ancestral genomes of bread wheat.</title>
        <authorList>
            <consortium name="International Wheat Genome Sequencing Consortium,"/>
            <person name="Marcussen T."/>
            <person name="Sandve S.R."/>
            <person name="Heier L."/>
            <person name="Spannagl M."/>
            <person name="Pfeifer M."/>
            <person name="Jakobsen K.S."/>
            <person name="Wulff B.B."/>
            <person name="Steuernagel B."/>
            <person name="Mayer K.F."/>
            <person name="Olsen O.A."/>
        </authorList>
    </citation>
    <scope>NUCLEOTIDE SEQUENCE [LARGE SCALE GENOMIC DNA]</scope>
    <source>
        <strain evidence="10">cv. AL8/78</strain>
    </source>
</reference>
<dbReference type="PANTHER" id="PTHR12428">
    <property type="entry name" value="OXA1"/>
    <property type="match status" value="1"/>
</dbReference>
<dbReference type="Pfam" id="PF02096">
    <property type="entry name" value="60KD_IMP"/>
    <property type="match status" value="1"/>
</dbReference>
<dbReference type="GO" id="GO:0005743">
    <property type="term" value="C:mitochondrial inner membrane"/>
    <property type="evidence" value="ECO:0007669"/>
    <property type="project" value="TreeGrafter"/>
</dbReference>
<reference evidence="10" key="2">
    <citation type="journal article" date="2017" name="Nat. Plants">
        <title>The Aegilops tauschii genome reveals multiple impacts of transposons.</title>
        <authorList>
            <person name="Zhao G."/>
            <person name="Zou C."/>
            <person name="Li K."/>
            <person name="Wang K."/>
            <person name="Li T."/>
            <person name="Gao L."/>
            <person name="Zhang X."/>
            <person name="Wang H."/>
            <person name="Yang Z."/>
            <person name="Liu X."/>
            <person name="Jiang W."/>
            <person name="Mao L."/>
            <person name="Kong X."/>
            <person name="Jiao Y."/>
            <person name="Jia J."/>
        </authorList>
    </citation>
    <scope>NUCLEOTIDE SEQUENCE [LARGE SCALE GENOMIC DNA]</scope>
    <source>
        <strain evidence="10">cv. AL8/78</strain>
    </source>
</reference>
<sequence length="157" mass="17798">MYCQLMGEWVMENSYLTSDSWILHTAHALTLQVYFIQLTDPKSVLVGNYKMTALYRNHGVTPYTPLKGVLIRPSIFMSFFFAINNMVEKVPSLKGGGIFWFTDLTTPDPLYILPVLTSLTFLATVELGNPYIASKMKMLHRGMGVMIVPFTMNFAKV</sequence>
<organism evidence="9 10">
    <name type="scientific">Aegilops tauschii subsp. strangulata</name>
    <name type="common">Goatgrass</name>
    <dbReference type="NCBI Taxonomy" id="200361"/>
    <lineage>
        <taxon>Eukaryota</taxon>
        <taxon>Viridiplantae</taxon>
        <taxon>Streptophyta</taxon>
        <taxon>Embryophyta</taxon>
        <taxon>Tracheophyta</taxon>
        <taxon>Spermatophyta</taxon>
        <taxon>Magnoliopsida</taxon>
        <taxon>Liliopsida</taxon>
        <taxon>Poales</taxon>
        <taxon>Poaceae</taxon>
        <taxon>BOP clade</taxon>
        <taxon>Pooideae</taxon>
        <taxon>Triticodae</taxon>
        <taxon>Triticeae</taxon>
        <taxon>Triticinae</taxon>
        <taxon>Aegilops</taxon>
    </lineage>
</organism>
<accession>A0A452YNE6</accession>
<comment type="similarity">
    <text evidence="6">Belongs to the OXA1/ALB3/YidC family.</text>
</comment>
<dbReference type="InterPro" id="IPR028055">
    <property type="entry name" value="YidC/Oxa/ALB_C"/>
</dbReference>
<keyword evidence="4 7" id="KW-1133">Transmembrane helix</keyword>
<evidence type="ECO:0000256" key="3">
    <source>
        <dbReference type="ARBA" id="ARBA00022692"/>
    </source>
</evidence>
<comment type="subcellular location">
    <subcellularLocation>
        <location evidence="1 6">Membrane</location>
        <topology evidence="1 6">Multi-pass membrane protein</topology>
    </subcellularLocation>
</comment>
<evidence type="ECO:0000256" key="4">
    <source>
        <dbReference type="ARBA" id="ARBA00022989"/>
    </source>
</evidence>
<dbReference type="AlphaFoldDB" id="A0A452YNE6"/>
<comment type="similarity">
    <text evidence="2">Belongs to the OXA1/ALB3/YidC (TC 2.A.9.2) family.</text>
</comment>
<protein>
    <recommendedName>
        <fullName evidence="8">Membrane insertase YidC/Oxa/ALB C-terminal domain-containing protein</fullName>
    </recommendedName>
</protein>
<name>A0A452YNE6_AEGTS</name>
<feature type="domain" description="Membrane insertase YidC/Oxa/ALB C-terminal" evidence="8">
    <location>
        <begin position="48"/>
        <end position="155"/>
    </location>
</feature>
<feature type="transmembrane region" description="Helical" evidence="7">
    <location>
        <begin position="69"/>
        <end position="87"/>
    </location>
</feature>
<dbReference type="Proteomes" id="UP000015105">
    <property type="component" value="Chromosome 1D"/>
</dbReference>
<evidence type="ECO:0000313" key="9">
    <source>
        <dbReference type="EnsemblPlants" id="AET1Gv20477900.13"/>
    </source>
</evidence>
<evidence type="ECO:0000313" key="10">
    <source>
        <dbReference type="Proteomes" id="UP000015105"/>
    </source>
</evidence>
<evidence type="ECO:0000259" key="8">
    <source>
        <dbReference type="Pfam" id="PF02096"/>
    </source>
</evidence>
<proteinExistence type="inferred from homology"/>
<keyword evidence="5 7" id="KW-0472">Membrane</keyword>
<dbReference type="InterPro" id="IPR001708">
    <property type="entry name" value="YidC/ALB3/OXA1/COX18"/>
</dbReference>
<dbReference type="GO" id="GO:0032977">
    <property type="term" value="F:membrane insertase activity"/>
    <property type="evidence" value="ECO:0007669"/>
    <property type="project" value="InterPro"/>
</dbReference>
<keyword evidence="3 6" id="KW-0812">Transmembrane</keyword>
<reference evidence="9" key="3">
    <citation type="journal article" date="2017" name="Nature">
        <title>Genome sequence of the progenitor of the wheat D genome Aegilops tauschii.</title>
        <authorList>
            <person name="Luo M.C."/>
            <person name="Gu Y.Q."/>
            <person name="Puiu D."/>
            <person name="Wang H."/>
            <person name="Twardziok S.O."/>
            <person name="Deal K.R."/>
            <person name="Huo N."/>
            <person name="Zhu T."/>
            <person name="Wang L."/>
            <person name="Wang Y."/>
            <person name="McGuire P.E."/>
            <person name="Liu S."/>
            <person name="Long H."/>
            <person name="Ramasamy R.K."/>
            <person name="Rodriguez J.C."/>
            <person name="Van S.L."/>
            <person name="Yuan L."/>
            <person name="Wang Z."/>
            <person name="Xia Z."/>
            <person name="Xiao L."/>
            <person name="Anderson O.D."/>
            <person name="Ouyang S."/>
            <person name="Liang Y."/>
            <person name="Zimin A.V."/>
            <person name="Pertea G."/>
            <person name="Qi P."/>
            <person name="Bennetzen J.L."/>
            <person name="Dai X."/>
            <person name="Dawson M.W."/>
            <person name="Muller H.G."/>
            <person name="Kugler K."/>
            <person name="Rivarola-Duarte L."/>
            <person name="Spannagl M."/>
            <person name="Mayer K.F.X."/>
            <person name="Lu F.H."/>
            <person name="Bevan M.W."/>
            <person name="Leroy P."/>
            <person name="Li P."/>
            <person name="You F.M."/>
            <person name="Sun Q."/>
            <person name="Liu Z."/>
            <person name="Lyons E."/>
            <person name="Wicker T."/>
            <person name="Salzberg S.L."/>
            <person name="Devos K.M."/>
            <person name="Dvorak J."/>
        </authorList>
    </citation>
    <scope>NUCLEOTIDE SEQUENCE [LARGE SCALE GENOMIC DNA]</scope>
    <source>
        <strain evidence="9">cv. AL8/78</strain>
    </source>
</reference>
<keyword evidence="10" id="KW-1185">Reference proteome</keyword>
<evidence type="ECO:0000256" key="2">
    <source>
        <dbReference type="ARBA" id="ARBA00010583"/>
    </source>
</evidence>
<reference evidence="9" key="4">
    <citation type="submission" date="2019-03" db="UniProtKB">
        <authorList>
            <consortium name="EnsemblPlants"/>
        </authorList>
    </citation>
    <scope>IDENTIFICATION</scope>
</reference>
<evidence type="ECO:0000256" key="1">
    <source>
        <dbReference type="ARBA" id="ARBA00004141"/>
    </source>
</evidence>
<evidence type="ECO:0000256" key="6">
    <source>
        <dbReference type="RuleBase" id="RU003945"/>
    </source>
</evidence>
<evidence type="ECO:0000256" key="5">
    <source>
        <dbReference type="ARBA" id="ARBA00023136"/>
    </source>
</evidence>
<feature type="transmembrane region" description="Helical" evidence="7">
    <location>
        <begin position="110"/>
        <end position="133"/>
    </location>
</feature>
<dbReference type="PANTHER" id="PTHR12428:SF69">
    <property type="entry name" value="MEMBRANE PROTEIN OXA1-LIKE, MITOCHONDRIAL, PUTATIVE, EXPRESSED-RELATED"/>
    <property type="match status" value="1"/>
</dbReference>
<dbReference type="Gramene" id="AET1Gv20477900.13">
    <property type="protein sequence ID" value="AET1Gv20477900.13"/>
    <property type="gene ID" value="AET1Gv20477900"/>
</dbReference>